<keyword evidence="3" id="KW-1185">Reference proteome</keyword>
<keyword evidence="1" id="KW-1133">Transmembrane helix</keyword>
<feature type="transmembrane region" description="Helical" evidence="1">
    <location>
        <begin position="53"/>
        <end position="74"/>
    </location>
</feature>
<feature type="transmembrane region" description="Helical" evidence="1">
    <location>
        <begin position="83"/>
        <end position="102"/>
    </location>
</feature>
<evidence type="ECO:0008006" key="4">
    <source>
        <dbReference type="Google" id="ProtNLM"/>
    </source>
</evidence>
<evidence type="ECO:0000256" key="1">
    <source>
        <dbReference type="SAM" id="Phobius"/>
    </source>
</evidence>
<protein>
    <recommendedName>
        <fullName evidence="4">Pilus assembly protein</fullName>
    </recommendedName>
</protein>
<dbReference type="EMBL" id="CP027669">
    <property type="protein sequence ID" value="AVO41341.1"/>
    <property type="molecule type" value="Genomic_DNA"/>
</dbReference>
<dbReference type="KEGG" id="simp:C6571_08585"/>
<name>A0A2S0N053_9BURK</name>
<gene>
    <name evidence="2" type="ORF">C6571_08585</name>
</gene>
<keyword evidence="1" id="KW-0472">Membrane</keyword>
<evidence type="ECO:0000313" key="3">
    <source>
        <dbReference type="Proteomes" id="UP000239326"/>
    </source>
</evidence>
<reference evidence="2 3" key="1">
    <citation type="submission" date="2018-03" db="EMBL/GenBank/DDBJ databases">
        <title>Genome sequencing of Simplicispira sp.</title>
        <authorList>
            <person name="Kim S.-J."/>
            <person name="Heo J."/>
            <person name="Kwon S.-W."/>
        </authorList>
    </citation>
    <scope>NUCLEOTIDE SEQUENCE [LARGE SCALE GENOMIC DNA]</scope>
    <source>
        <strain evidence="2 3">SC1-8</strain>
    </source>
</reference>
<proteinExistence type="predicted"/>
<dbReference type="OrthoDB" id="8613597at2"/>
<accession>A0A2S0N053</accession>
<keyword evidence="1" id="KW-0812">Transmembrane</keyword>
<organism evidence="2 3">
    <name type="scientific">Simplicispira suum</name>
    <dbReference type="NCBI Taxonomy" id="2109915"/>
    <lineage>
        <taxon>Bacteria</taxon>
        <taxon>Pseudomonadati</taxon>
        <taxon>Pseudomonadota</taxon>
        <taxon>Betaproteobacteria</taxon>
        <taxon>Burkholderiales</taxon>
        <taxon>Comamonadaceae</taxon>
        <taxon>Simplicispira</taxon>
    </lineage>
</organism>
<feature type="transmembrane region" description="Helical" evidence="1">
    <location>
        <begin position="20"/>
        <end position="41"/>
    </location>
</feature>
<dbReference type="Proteomes" id="UP000239326">
    <property type="component" value="Chromosome"/>
</dbReference>
<sequence>MDLSRTPVPRWRVAARVAALHLGVSALIAAAIGLLVVKIWFPFPFGELAGGLRLLWVIVAVDVICGPALMLLLYNPSKTRRALAVDITLIVGLQAAALGYGAHTLAQARPLALVFEVDRFRVVSYADIPAASLSAAPAWVTPWSLGSPRVLAIRRAASLDEKISSVFGSLAGVEPSVQPDWWQDYSLAHPDVQARARPLEHLRKAYPEKLLLINQAAAKSAQHPERGEAQDSNLLLWLPLVGRRSMDWIVFLDPQTYRIRGYMQLDGFV</sequence>
<evidence type="ECO:0000313" key="2">
    <source>
        <dbReference type="EMBL" id="AVO41341.1"/>
    </source>
</evidence>
<dbReference type="AlphaFoldDB" id="A0A2S0N053"/>